<feature type="compositionally biased region" description="Polar residues" evidence="1">
    <location>
        <begin position="280"/>
        <end position="293"/>
    </location>
</feature>
<evidence type="ECO:0000313" key="3">
    <source>
        <dbReference type="Proteomes" id="UP000772434"/>
    </source>
</evidence>
<proteinExistence type="predicted"/>
<protein>
    <submittedName>
        <fullName evidence="2">Uncharacterized protein</fullName>
    </submittedName>
</protein>
<dbReference type="EMBL" id="JADNRY010000033">
    <property type="protein sequence ID" value="KAF9071347.1"/>
    <property type="molecule type" value="Genomic_DNA"/>
</dbReference>
<feature type="region of interest" description="Disordered" evidence="1">
    <location>
        <begin position="231"/>
        <end position="304"/>
    </location>
</feature>
<dbReference type="AlphaFoldDB" id="A0A9P5PYC3"/>
<keyword evidence="3" id="KW-1185">Reference proteome</keyword>
<evidence type="ECO:0000256" key="1">
    <source>
        <dbReference type="SAM" id="MobiDB-lite"/>
    </source>
</evidence>
<reference evidence="2" key="1">
    <citation type="submission" date="2020-11" db="EMBL/GenBank/DDBJ databases">
        <authorList>
            <consortium name="DOE Joint Genome Institute"/>
            <person name="Ahrendt S."/>
            <person name="Riley R."/>
            <person name="Andreopoulos W."/>
            <person name="Labutti K."/>
            <person name="Pangilinan J."/>
            <person name="Ruiz-Duenas F.J."/>
            <person name="Barrasa J.M."/>
            <person name="Sanchez-Garcia M."/>
            <person name="Camarero S."/>
            <person name="Miyauchi S."/>
            <person name="Serrano A."/>
            <person name="Linde D."/>
            <person name="Babiker R."/>
            <person name="Drula E."/>
            <person name="Ayuso-Fernandez I."/>
            <person name="Pacheco R."/>
            <person name="Padilla G."/>
            <person name="Ferreira P."/>
            <person name="Barriuso J."/>
            <person name="Kellner H."/>
            <person name="Castanera R."/>
            <person name="Alfaro M."/>
            <person name="Ramirez L."/>
            <person name="Pisabarro A.G."/>
            <person name="Kuo A."/>
            <person name="Tritt A."/>
            <person name="Lipzen A."/>
            <person name="He G."/>
            <person name="Yan M."/>
            <person name="Ng V."/>
            <person name="Cullen D."/>
            <person name="Martin F."/>
            <person name="Rosso M.-N."/>
            <person name="Henrissat B."/>
            <person name="Hibbett D."/>
            <person name="Martinez A.T."/>
            <person name="Grigoriev I.V."/>
        </authorList>
    </citation>
    <scope>NUCLEOTIDE SEQUENCE</scope>
    <source>
        <strain evidence="2">AH 40177</strain>
    </source>
</reference>
<comment type="caution">
    <text evidence="2">The sequence shown here is derived from an EMBL/GenBank/DDBJ whole genome shotgun (WGS) entry which is preliminary data.</text>
</comment>
<gene>
    <name evidence="2" type="ORF">BDP27DRAFT_1419141</name>
</gene>
<organism evidence="2 3">
    <name type="scientific">Rhodocollybia butyracea</name>
    <dbReference type="NCBI Taxonomy" id="206335"/>
    <lineage>
        <taxon>Eukaryota</taxon>
        <taxon>Fungi</taxon>
        <taxon>Dikarya</taxon>
        <taxon>Basidiomycota</taxon>
        <taxon>Agaricomycotina</taxon>
        <taxon>Agaricomycetes</taxon>
        <taxon>Agaricomycetidae</taxon>
        <taxon>Agaricales</taxon>
        <taxon>Marasmiineae</taxon>
        <taxon>Omphalotaceae</taxon>
        <taxon>Rhodocollybia</taxon>
    </lineage>
</organism>
<feature type="region of interest" description="Disordered" evidence="1">
    <location>
        <begin position="43"/>
        <end position="101"/>
    </location>
</feature>
<name>A0A9P5PYC3_9AGAR</name>
<evidence type="ECO:0000313" key="2">
    <source>
        <dbReference type="EMBL" id="KAF9071347.1"/>
    </source>
</evidence>
<sequence>MERNSAIGGLNALVSAIERVESEAQAAVNTIPSASFSVFRLESSVPAQDSIPRPATPPTNTSSGRPRGRGHGRGGKSSTAANSKTPKDAAPVDPPDDDIFTSARWTPDEQNGLFTHIFGSDSDDIHQKWLKNKDRVYRKYLEANPSIGARFTVSSVGSKVTSSVSIYGYLREYEDFTGGGGDADLQATVPESDEWHKQRIKYREWKDRGWYNMFDERSSKVDRPVVRNSVAPISPHTNNNFDVDNIHWPATPGRNTSAFEIPTDSDDDKIAAPKTPALPASQSRPVPASQSVSEPRYQAPVKSAKKKSSIASIDTFGALNTYFESKVKLTEEQLLTSKAERATSARSQRLQELRNMLDSNIDDVTRQIVNEKIRQIINDEF</sequence>
<dbReference type="Proteomes" id="UP000772434">
    <property type="component" value="Unassembled WGS sequence"/>
</dbReference>
<dbReference type="OrthoDB" id="3028024at2759"/>
<accession>A0A9P5PYC3</accession>